<proteinExistence type="predicted"/>
<name>A0A1F6MQH9_9BACT</name>
<keyword evidence="1" id="KW-0472">Membrane</keyword>
<sequence length="86" mass="10204">MLTVPLYFFLFAYLIFLAIFAVFSILNFYHVLETVSFTLTSFITSFFIFSLTVLTLYFTQQLLIEIDWQTPVVLFNSNWVSNIFNF</sequence>
<accession>A0A1F6MQH9</accession>
<comment type="caution">
    <text evidence="2">The sequence shown here is derived from an EMBL/GenBank/DDBJ whole genome shotgun (WGS) entry which is preliminary data.</text>
</comment>
<gene>
    <name evidence="2" type="ORF">A3G00_01650</name>
</gene>
<feature type="transmembrane region" description="Helical" evidence="1">
    <location>
        <begin position="35"/>
        <end position="58"/>
    </location>
</feature>
<dbReference type="STRING" id="1798692.A3G00_01650"/>
<organism evidence="2 3">
    <name type="scientific">Candidatus Magasanikbacteria bacterium RIFCSPLOWO2_12_FULL_43_12</name>
    <dbReference type="NCBI Taxonomy" id="1798692"/>
    <lineage>
        <taxon>Bacteria</taxon>
        <taxon>Candidatus Magasanikiibacteriota</taxon>
    </lineage>
</organism>
<reference evidence="2 3" key="1">
    <citation type="journal article" date="2016" name="Nat. Commun.">
        <title>Thousands of microbial genomes shed light on interconnected biogeochemical processes in an aquifer system.</title>
        <authorList>
            <person name="Anantharaman K."/>
            <person name="Brown C.T."/>
            <person name="Hug L.A."/>
            <person name="Sharon I."/>
            <person name="Castelle C.J."/>
            <person name="Probst A.J."/>
            <person name="Thomas B.C."/>
            <person name="Singh A."/>
            <person name="Wilkins M.J."/>
            <person name="Karaoz U."/>
            <person name="Brodie E.L."/>
            <person name="Williams K.H."/>
            <person name="Hubbard S.S."/>
            <person name="Banfield J.F."/>
        </authorList>
    </citation>
    <scope>NUCLEOTIDE SEQUENCE [LARGE SCALE GENOMIC DNA]</scope>
</reference>
<dbReference type="AlphaFoldDB" id="A0A1F6MQH9"/>
<keyword evidence="1" id="KW-1133">Transmembrane helix</keyword>
<evidence type="ECO:0000313" key="3">
    <source>
        <dbReference type="Proteomes" id="UP000178347"/>
    </source>
</evidence>
<feature type="transmembrane region" description="Helical" evidence="1">
    <location>
        <begin position="7"/>
        <end position="29"/>
    </location>
</feature>
<dbReference type="EMBL" id="MFQN01000034">
    <property type="protein sequence ID" value="OGH73897.1"/>
    <property type="molecule type" value="Genomic_DNA"/>
</dbReference>
<evidence type="ECO:0000256" key="1">
    <source>
        <dbReference type="SAM" id="Phobius"/>
    </source>
</evidence>
<evidence type="ECO:0000313" key="2">
    <source>
        <dbReference type="EMBL" id="OGH73897.1"/>
    </source>
</evidence>
<protein>
    <submittedName>
        <fullName evidence="2">Uncharacterized protein</fullName>
    </submittedName>
</protein>
<dbReference type="Proteomes" id="UP000178347">
    <property type="component" value="Unassembled WGS sequence"/>
</dbReference>
<keyword evidence="1" id="KW-0812">Transmembrane</keyword>